<evidence type="ECO:0000313" key="3">
    <source>
        <dbReference type="Proteomes" id="UP001566331"/>
    </source>
</evidence>
<name>A0ABV4HLJ3_9GAMM</name>
<evidence type="ECO:0000313" key="2">
    <source>
        <dbReference type="EMBL" id="MEZ0473594.1"/>
    </source>
</evidence>
<sequence>MSAPLDTRDSPSDTSSPDQRVLADHHPHGNPNGTSPRMLSLPRAASKLEQSLWRLIAQGLDDEHFWLAFSRLYRDLSEQLPEAERGRLAYHADYALARLGMPVWTVMAESVQLTTDDGSKPKPDGAPSVAAAA</sequence>
<protein>
    <submittedName>
        <fullName evidence="2">Uncharacterized protein</fullName>
    </submittedName>
</protein>
<feature type="compositionally biased region" description="Basic and acidic residues" evidence="1">
    <location>
        <begin position="1"/>
        <end position="11"/>
    </location>
</feature>
<feature type="region of interest" description="Disordered" evidence="1">
    <location>
        <begin position="1"/>
        <end position="40"/>
    </location>
</feature>
<proteinExistence type="predicted"/>
<gene>
    <name evidence="2" type="ORF">AB6713_03050</name>
</gene>
<dbReference type="Proteomes" id="UP001566331">
    <property type="component" value="Unassembled WGS sequence"/>
</dbReference>
<evidence type="ECO:0000256" key="1">
    <source>
        <dbReference type="SAM" id="MobiDB-lite"/>
    </source>
</evidence>
<organism evidence="2 3">
    <name type="scientific">Luteimonas salinilitoris</name>
    <dbReference type="NCBI Taxonomy" id="3237697"/>
    <lineage>
        <taxon>Bacteria</taxon>
        <taxon>Pseudomonadati</taxon>
        <taxon>Pseudomonadota</taxon>
        <taxon>Gammaproteobacteria</taxon>
        <taxon>Lysobacterales</taxon>
        <taxon>Lysobacteraceae</taxon>
        <taxon>Luteimonas</taxon>
    </lineage>
</organism>
<comment type="caution">
    <text evidence="2">The sequence shown here is derived from an EMBL/GenBank/DDBJ whole genome shotgun (WGS) entry which is preliminary data.</text>
</comment>
<keyword evidence="3" id="KW-1185">Reference proteome</keyword>
<dbReference type="EMBL" id="JBFWIC010000003">
    <property type="protein sequence ID" value="MEZ0473594.1"/>
    <property type="molecule type" value="Genomic_DNA"/>
</dbReference>
<dbReference type="RefSeq" id="WP_370563052.1">
    <property type="nucleotide sequence ID" value="NZ_JBFWIB010000002.1"/>
</dbReference>
<feature type="region of interest" description="Disordered" evidence="1">
    <location>
        <begin position="113"/>
        <end position="133"/>
    </location>
</feature>
<reference evidence="2 3" key="1">
    <citation type="submission" date="2024-07" db="EMBL/GenBank/DDBJ databases">
        <title>Luteimonas salilacus sp. nov., isolated from the shore soil of Salt Lake in Tibet of China.</title>
        <authorList>
            <person name="Zhang X."/>
            <person name="Li A."/>
        </authorList>
    </citation>
    <scope>NUCLEOTIDE SEQUENCE [LARGE SCALE GENOMIC DNA]</scope>
    <source>
        <strain evidence="2 3">B3-2-R+30</strain>
    </source>
</reference>
<accession>A0ABV4HLJ3</accession>